<organism evidence="2 3">
    <name type="scientific">Parascaris univalens</name>
    <name type="common">Nematode worm</name>
    <dbReference type="NCBI Taxonomy" id="6257"/>
    <lineage>
        <taxon>Eukaryota</taxon>
        <taxon>Metazoa</taxon>
        <taxon>Ecdysozoa</taxon>
        <taxon>Nematoda</taxon>
        <taxon>Chromadorea</taxon>
        <taxon>Rhabditida</taxon>
        <taxon>Spirurina</taxon>
        <taxon>Ascaridomorpha</taxon>
        <taxon>Ascaridoidea</taxon>
        <taxon>Ascarididae</taxon>
        <taxon>Parascaris</taxon>
    </lineage>
</organism>
<dbReference type="WBParaSite" id="PgE114_g002_t01">
    <property type="protein sequence ID" value="PgE114_g002_t01"/>
    <property type="gene ID" value="PgE114_g002"/>
</dbReference>
<protein>
    <submittedName>
        <fullName evidence="3">Oxidoreductase-like domain-containing protein</fullName>
    </submittedName>
</protein>
<accession>A0A915A594</accession>
<dbReference type="PANTHER" id="PTHR21193:SF3">
    <property type="entry name" value="OXIDOREDUCTASE-LIKE DOMAIN-CONTAINING PROTEIN 1"/>
    <property type="match status" value="1"/>
</dbReference>
<dbReference type="Proteomes" id="UP000887569">
    <property type="component" value="Unplaced"/>
</dbReference>
<keyword evidence="2" id="KW-1185">Reference proteome</keyword>
<feature type="compositionally biased region" description="Low complexity" evidence="1">
    <location>
        <begin position="25"/>
        <end position="38"/>
    </location>
</feature>
<evidence type="ECO:0000313" key="3">
    <source>
        <dbReference type="WBParaSite" id="PgE114_g002_t01"/>
    </source>
</evidence>
<dbReference type="PANTHER" id="PTHR21193">
    <property type="entry name" value="OXIDOREDUCTASE-LIKE DOMAIN-CONTAINING PROTEIN 1"/>
    <property type="match status" value="1"/>
</dbReference>
<evidence type="ECO:0000256" key="1">
    <source>
        <dbReference type="SAM" id="MobiDB-lite"/>
    </source>
</evidence>
<evidence type="ECO:0000313" key="2">
    <source>
        <dbReference type="Proteomes" id="UP000887569"/>
    </source>
</evidence>
<feature type="compositionally biased region" description="Basic and acidic residues" evidence="1">
    <location>
        <begin position="40"/>
        <end position="51"/>
    </location>
</feature>
<dbReference type="GO" id="GO:0005739">
    <property type="term" value="C:mitochondrion"/>
    <property type="evidence" value="ECO:0007669"/>
    <property type="project" value="TreeGrafter"/>
</dbReference>
<dbReference type="InterPro" id="IPR039251">
    <property type="entry name" value="OXLD1"/>
</dbReference>
<dbReference type="AlphaFoldDB" id="A0A915A594"/>
<reference evidence="3" key="1">
    <citation type="submission" date="2022-11" db="UniProtKB">
        <authorList>
            <consortium name="WormBaseParasite"/>
        </authorList>
    </citation>
    <scope>IDENTIFICATION</scope>
</reference>
<proteinExistence type="predicted"/>
<name>A0A915A594_PARUN</name>
<sequence>MTAVVTKKHLRYLFNTCRLLSTNNNQENSKVSSNNNENAADEKPQLHKETTRSLCSPQRISFSCISVRSVEPRRAYTGSHAPEPPDPLTCCGQRCPDCVWIVYGMQLLHYYSDRPVDELLRLLDEEIPNVGIREYVKGELRAKIKRRQSP</sequence>
<feature type="region of interest" description="Disordered" evidence="1">
    <location>
        <begin position="25"/>
        <end position="54"/>
    </location>
</feature>